<dbReference type="SUPFAM" id="SSF51735">
    <property type="entry name" value="NAD(P)-binding Rossmann-fold domains"/>
    <property type="match status" value="1"/>
</dbReference>
<evidence type="ECO:0000256" key="3">
    <source>
        <dbReference type="ARBA" id="ARBA00022857"/>
    </source>
</evidence>
<dbReference type="PIRSF" id="PIRSF000110">
    <property type="entry name" value="G6PD"/>
    <property type="match status" value="1"/>
</dbReference>
<reference evidence="8" key="1">
    <citation type="submission" date="2020-04" db="EMBL/GenBank/DDBJ databases">
        <authorList>
            <person name="Zhang T."/>
        </authorList>
    </citation>
    <scope>NUCLEOTIDE SEQUENCE</scope>
    <source>
        <strain evidence="8">HKST-UBA13</strain>
    </source>
</reference>
<comment type="caution">
    <text evidence="8">The sequence shown here is derived from an EMBL/GenBank/DDBJ whole genome shotgun (WGS) entry which is preliminary data.</text>
</comment>
<dbReference type="Pfam" id="PF02781">
    <property type="entry name" value="G6PD_C"/>
    <property type="match status" value="1"/>
</dbReference>
<dbReference type="GO" id="GO:0006006">
    <property type="term" value="P:glucose metabolic process"/>
    <property type="evidence" value="ECO:0007669"/>
    <property type="project" value="UniProtKB-KW"/>
</dbReference>
<accession>A0A955I8Q2</accession>
<evidence type="ECO:0000313" key="8">
    <source>
        <dbReference type="EMBL" id="MCA9380985.1"/>
    </source>
</evidence>
<evidence type="ECO:0000259" key="7">
    <source>
        <dbReference type="Pfam" id="PF02781"/>
    </source>
</evidence>
<keyword evidence="3" id="KW-0521">NADP</keyword>
<proteinExistence type="predicted"/>
<dbReference type="Pfam" id="PF00479">
    <property type="entry name" value="G6PD_N"/>
    <property type="match status" value="1"/>
</dbReference>
<feature type="domain" description="Glucose-6-phosphate dehydrogenase NAD-binding" evidence="6">
    <location>
        <begin position="9"/>
        <end position="183"/>
    </location>
</feature>
<feature type="domain" description="Glucose-6-phosphate dehydrogenase C-terminal" evidence="7">
    <location>
        <begin position="188"/>
        <end position="435"/>
    </location>
</feature>
<dbReference type="Gene3D" id="3.40.50.720">
    <property type="entry name" value="NAD(P)-binding Rossmann-like Domain"/>
    <property type="match status" value="1"/>
</dbReference>
<evidence type="ECO:0000256" key="1">
    <source>
        <dbReference type="ARBA" id="ARBA00004937"/>
    </source>
</evidence>
<name>A0A955I8Q2_9BACT</name>
<dbReference type="InterPro" id="IPR001282">
    <property type="entry name" value="G6P_DH"/>
</dbReference>
<protein>
    <recommendedName>
        <fullName evidence="10">Glucose-6-phosphate dehydrogenase (NADP(+))</fullName>
    </recommendedName>
</protein>
<dbReference type="PANTHER" id="PTHR23429">
    <property type="entry name" value="GLUCOSE-6-PHOSPHATE 1-DEHYDROGENASE G6PD"/>
    <property type="match status" value="1"/>
</dbReference>
<dbReference type="InterPro" id="IPR036291">
    <property type="entry name" value="NAD(P)-bd_dom_sf"/>
</dbReference>
<reference evidence="8" key="2">
    <citation type="journal article" date="2021" name="Microbiome">
        <title>Successional dynamics and alternative stable states in a saline activated sludge microbial community over 9 years.</title>
        <authorList>
            <person name="Wang Y."/>
            <person name="Ye J."/>
            <person name="Ju F."/>
            <person name="Liu L."/>
            <person name="Boyd J.A."/>
            <person name="Deng Y."/>
            <person name="Parks D.H."/>
            <person name="Jiang X."/>
            <person name="Yin X."/>
            <person name="Woodcroft B.J."/>
            <person name="Tyson G.W."/>
            <person name="Hugenholtz P."/>
            <person name="Polz M.F."/>
            <person name="Zhang T."/>
        </authorList>
    </citation>
    <scope>NUCLEOTIDE SEQUENCE</scope>
    <source>
        <strain evidence="8">HKST-UBA13</strain>
    </source>
</reference>
<dbReference type="PRINTS" id="PR00079">
    <property type="entry name" value="G6PDHDRGNASE"/>
</dbReference>
<dbReference type="GO" id="GO:0009051">
    <property type="term" value="P:pentose-phosphate shunt, oxidative branch"/>
    <property type="evidence" value="ECO:0007669"/>
    <property type="project" value="TreeGrafter"/>
</dbReference>
<dbReference type="AlphaFoldDB" id="A0A955I8Q2"/>
<keyword evidence="2" id="KW-0313">Glucose metabolism</keyword>
<evidence type="ECO:0008006" key="10">
    <source>
        <dbReference type="Google" id="ProtNLM"/>
    </source>
</evidence>
<dbReference type="EMBL" id="JAGQLJ010000040">
    <property type="protein sequence ID" value="MCA9380985.1"/>
    <property type="molecule type" value="Genomic_DNA"/>
</dbReference>
<gene>
    <name evidence="8" type="ORF">KC678_01865</name>
</gene>
<evidence type="ECO:0000259" key="6">
    <source>
        <dbReference type="Pfam" id="PF00479"/>
    </source>
</evidence>
<dbReference type="GO" id="GO:0004345">
    <property type="term" value="F:glucose-6-phosphate dehydrogenase activity"/>
    <property type="evidence" value="ECO:0007669"/>
    <property type="project" value="InterPro"/>
</dbReference>
<evidence type="ECO:0000256" key="2">
    <source>
        <dbReference type="ARBA" id="ARBA00022526"/>
    </source>
</evidence>
<dbReference type="GO" id="GO:0050661">
    <property type="term" value="F:NADP binding"/>
    <property type="evidence" value="ECO:0007669"/>
    <property type="project" value="InterPro"/>
</dbReference>
<organism evidence="8 9">
    <name type="scientific">Candidatus Dojkabacteria bacterium</name>
    <dbReference type="NCBI Taxonomy" id="2099670"/>
    <lineage>
        <taxon>Bacteria</taxon>
        <taxon>Candidatus Dojkabacteria</taxon>
    </lineage>
</organism>
<dbReference type="InterPro" id="IPR022675">
    <property type="entry name" value="G6P_DH_C"/>
</dbReference>
<keyword evidence="5" id="KW-0119">Carbohydrate metabolism</keyword>
<dbReference type="Proteomes" id="UP000775877">
    <property type="component" value="Unassembled WGS sequence"/>
</dbReference>
<keyword evidence="4" id="KW-0560">Oxidoreductase</keyword>
<dbReference type="PANTHER" id="PTHR23429:SF0">
    <property type="entry name" value="GLUCOSE-6-PHOSPHATE 1-DEHYDROGENASE"/>
    <property type="match status" value="1"/>
</dbReference>
<dbReference type="GO" id="GO:0005829">
    <property type="term" value="C:cytosol"/>
    <property type="evidence" value="ECO:0007669"/>
    <property type="project" value="TreeGrafter"/>
</dbReference>
<evidence type="ECO:0000313" key="9">
    <source>
        <dbReference type="Proteomes" id="UP000775877"/>
    </source>
</evidence>
<evidence type="ECO:0000256" key="5">
    <source>
        <dbReference type="ARBA" id="ARBA00023277"/>
    </source>
</evidence>
<dbReference type="Gene3D" id="3.30.360.10">
    <property type="entry name" value="Dihydrodipicolinate Reductase, domain 2"/>
    <property type="match status" value="1"/>
</dbReference>
<dbReference type="SUPFAM" id="SSF55347">
    <property type="entry name" value="Glyceraldehyde-3-phosphate dehydrogenase-like, C-terminal domain"/>
    <property type="match status" value="1"/>
</dbReference>
<sequence length="441" mass="51667">MTNSSVLTIFGATGDLVRKKILPSLYSLYKSKELPENLKVVGYARRDFTGDKYNKFIDESLNKYLNIGTVDAKFYDLFEYVQGDLEEEAGYKKLEEVIKKYDTMCGENCIKLFYFSIQPSFYETVASKIAEFEFNNNGYRLLIEKPYGHDEQSAKNLDSRIKQYFSEDQIYRIDHYLHKKIVREIPEFRFGHSIIKSSWQPSEIKKIVISTKEDFGVEDRGAFYDALGTLRDVGQNHLLAIASLIIMDEYDLNKPEDFLEKRTEALKNIKILEEDEEIKNNTFRAQYEGYLNIENVEKDSKTETYFKARLFSSKEGWQEIPFILDAGKKLDEHKNVVKVYFETNVIFFEMYPNLEICIGKYDENSEQCLMKMDTEMSEHQYVEEYASVIKESIEGKRDYFVCIDEVLHQWKIVDAIVKAWHNNVVPLETYKPGTTPESNIN</sequence>
<dbReference type="InterPro" id="IPR022674">
    <property type="entry name" value="G6P_DH_NAD-bd"/>
</dbReference>
<evidence type="ECO:0000256" key="4">
    <source>
        <dbReference type="ARBA" id="ARBA00023002"/>
    </source>
</evidence>
<comment type="pathway">
    <text evidence="1">Carbohydrate degradation; pentose phosphate pathway; D-ribulose 5-phosphate from D-glucose 6-phosphate (oxidative stage): step 1/3.</text>
</comment>